<keyword evidence="2" id="KW-1185">Reference proteome</keyword>
<reference evidence="2" key="1">
    <citation type="journal article" date="2019" name="Int. J. Syst. Evol. Microbiol.">
        <title>The Global Catalogue of Microorganisms (GCM) 10K type strain sequencing project: providing services to taxonomists for standard genome sequencing and annotation.</title>
        <authorList>
            <consortium name="The Broad Institute Genomics Platform"/>
            <consortium name="The Broad Institute Genome Sequencing Center for Infectious Disease"/>
            <person name="Wu L."/>
            <person name="Ma J."/>
        </authorList>
    </citation>
    <scope>NUCLEOTIDE SEQUENCE [LARGE SCALE GENOMIC DNA]</scope>
    <source>
        <strain evidence="2">NBRC 111980</strain>
    </source>
</reference>
<accession>A0ABQ5XIL7</accession>
<dbReference type="EMBL" id="BSOB01000003">
    <property type="protein sequence ID" value="GLQ91182.1"/>
    <property type="molecule type" value="Genomic_DNA"/>
</dbReference>
<comment type="caution">
    <text evidence="1">The sequence shown here is derived from an EMBL/GenBank/DDBJ whole genome shotgun (WGS) entry which is preliminary data.</text>
</comment>
<dbReference type="Proteomes" id="UP001156670">
    <property type="component" value="Unassembled WGS sequence"/>
</dbReference>
<evidence type="ECO:0000313" key="1">
    <source>
        <dbReference type="EMBL" id="GLQ91182.1"/>
    </source>
</evidence>
<sequence>MRQIELPLVAGEAQLILEALAELDAKWAHICETSKDDDEVADYGNDLIALRLLINKVKEAALPVFGAGVTNFSRTPL</sequence>
<evidence type="ECO:0000313" key="2">
    <source>
        <dbReference type="Proteomes" id="UP001156670"/>
    </source>
</evidence>
<gene>
    <name evidence="1" type="ORF">GCM10007901_01320</name>
</gene>
<proteinExistence type="predicted"/>
<organism evidence="1 2">
    <name type="scientific">Dyella acidisoli</name>
    <dbReference type="NCBI Taxonomy" id="1867834"/>
    <lineage>
        <taxon>Bacteria</taxon>
        <taxon>Pseudomonadati</taxon>
        <taxon>Pseudomonadota</taxon>
        <taxon>Gammaproteobacteria</taxon>
        <taxon>Lysobacterales</taxon>
        <taxon>Rhodanobacteraceae</taxon>
        <taxon>Dyella</taxon>
    </lineage>
</organism>
<protein>
    <submittedName>
        <fullName evidence="1">Uncharacterized protein</fullName>
    </submittedName>
</protein>
<dbReference type="RefSeq" id="WP_284318961.1">
    <property type="nucleotide sequence ID" value="NZ_BSOB01000003.1"/>
</dbReference>
<name>A0ABQ5XIL7_9GAMM</name>